<organism evidence="1">
    <name type="scientific">viral metagenome</name>
    <dbReference type="NCBI Taxonomy" id="1070528"/>
    <lineage>
        <taxon>unclassified sequences</taxon>
        <taxon>metagenomes</taxon>
        <taxon>organismal metagenomes</taxon>
    </lineage>
</organism>
<sequence length="303" mass="36012">MKIFPLNKIYPLFVPQLCFIDKYNNMNAFVEMNPSMFITQEGTLTILIRCVNYIKFYNKNFTMFENVSKSEYYIMKGNIKDKENLDIENFNIEKINYDYLIPTYPTFWKGLEDVRFISHNKIIVTIPECNTRGNPIIFSATINNQNISNFSMCYPNIVEKNWMPYNDDLNNEKVIYSLNPFCIKNIIEETLEKIEINENLKKLLQGYHGSTNGIIFENNEELRLFLIHVNKDKTYHRWLLFNVKTNDISLSEEFIFFKNTYIEFTCSLCEFKERIFISIGINDNKAFIIETDINSIKSCLFYN</sequence>
<dbReference type="EMBL" id="MN740169">
    <property type="protein sequence ID" value="QHT91793.1"/>
    <property type="molecule type" value="Genomic_DNA"/>
</dbReference>
<protein>
    <submittedName>
        <fullName evidence="1">Uncharacterized protein</fullName>
    </submittedName>
</protein>
<proteinExistence type="predicted"/>
<reference evidence="1" key="1">
    <citation type="journal article" date="2020" name="Nature">
        <title>Giant virus diversity and host interactions through global metagenomics.</title>
        <authorList>
            <person name="Schulz F."/>
            <person name="Roux S."/>
            <person name="Paez-Espino D."/>
            <person name="Jungbluth S."/>
            <person name="Walsh D.A."/>
            <person name="Denef V.J."/>
            <person name="McMahon K.D."/>
            <person name="Konstantinidis K.T."/>
            <person name="Eloe-Fadrosh E.A."/>
            <person name="Kyrpides N.C."/>
            <person name="Woyke T."/>
        </authorList>
    </citation>
    <scope>NUCLEOTIDE SEQUENCE</scope>
    <source>
        <strain evidence="1">GVMAG-M-3300023184-86</strain>
    </source>
</reference>
<name>A0A6C0IJU9_9ZZZZ</name>
<evidence type="ECO:0000313" key="1">
    <source>
        <dbReference type="EMBL" id="QHT91793.1"/>
    </source>
</evidence>
<dbReference type="AlphaFoldDB" id="A0A6C0IJU9"/>
<accession>A0A6C0IJU9</accession>